<evidence type="ECO:0000313" key="7">
    <source>
        <dbReference type="Proteomes" id="UP001501586"/>
    </source>
</evidence>
<protein>
    <submittedName>
        <fullName evidence="6">Class I adenylate-forming enzyme family protein</fullName>
    </submittedName>
</protein>
<dbReference type="EMBL" id="BAABAZ010000003">
    <property type="protein sequence ID" value="GAA4282797.1"/>
    <property type="molecule type" value="Genomic_DNA"/>
</dbReference>
<dbReference type="Gene3D" id="3.40.50.12780">
    <property type="entry name" value="N-terminal domain of ligase-like"/>
    <property type="match status" value="1"/>
</dbReference>
<dbReference type="InterPro" id="IPR020845">
    <property type="entry name" value="AMP-binding_CS"/>
</dbReference>
<dbReference type="InterPro" id="IPR025110">
    <property type="entry name" value="AMP-bd_C"/>
</dbReference>
<dbReference type="Pfam" id="PF13193">
    <property type="entry name" value="AMP-binding_C"/>
    <property type="match status" value="1"/>
</dbReference>
<feature type="domain" description="AMP-binding enzyme C-terminal" evidence="5">
    <location>
        <begin position="452"/>
        <end position="528"/>
    </location>
</feature>
<comment type="caution">
    <text evidence="6">The sequence shown here is derived from an EMBL/GenBank/DDBJ whole genome shotgun (WGS) entry which is preliminary data.</text>
</comment>
<feature type="domain" description="AMP-dependent synthetase/ligase" evidence="4">
    <location>
        <begin position="27"/>
        <end position="402"/>
    </location>
</feature>
<dbReference type="Proteomes" id="UP001501586">
    <property type="component" value="Unassembled WGS sequence"/>
</dbReference>
<keyword evidence="3" id="KW-0812">Transmembrane</keyword>
<dbReference type="PANTHER" id="PTHR43201">
    <property type="entry name" value="ACYL-COA SYNTHETASE"/>
    <property type="match status" value="1"/>
</dbReference>
<comment type="similarity">
    <text evidence="1">Belongs to the ATP-dependent AMP-binding enzyme family.</text>
</comment>
<reference evidence="7" key="1">
    <citation type="journal article" date="2019" name="Int. J. Syst. Evol. Microbiol.">
        <title>The Global Catalogue of Microorganisms (GCM) 10K type strain sequencing project: providing services to taxonomists for standard genome sequencing and annotation.</title>
        <authorList>
            <consortium name="The Broad Institute Genomics Platform"/>
            <consortium name="The Broad Institute Genome Sequencing Center for Infectious Disease"/>
            <person name="Wu L."/>
            <person name="Ma J."/>
        </authorList>
    </citation>
    <scope>NUCLEOTIDE SEQUENCE [LARGE SCALE GENOMIC DNA]</scope>
    <source>
        <strain evidence="7">JCM 17458</strain>
    </source>
</reference>
<evidence type="ECO:0000259" key="5">
    <source>
        <dbReference type="Pfam" id="PF13193"/>
    </source>
</evidence>
<proteinExistence type="inferred from homology"/>
<gene>
    <name evidence="6" type="ORF">GCM10022261_03280</name>
</gene>
<organism evidence="6 7">
    <name type="scientific">Brevibacterium daeguense</name>
    <dbReference type="NCBI Taxonomy" id="909936"/>
    <lineage>
        <taxon>Bacteria</taxon>
        <taxon>Bacillati</taxon>
        <taxon>Actinomycetota</taxon>
        <taxon>Actinomycetes</taxon>
        <taxon>Micrococcales</taxon>
        <taxon>Brevibacteriaceae</taxon>
        <taxon>Brevibacterium</taxon>
    </lineage>
</organism>
<keyword evidence="3" id="KW-0472">Membrane</keyword>
<evidence type="ECO:0000313" key="6">
    <source>
        <dbReference type="EMBL" id="GAA4282797.1"/>
    </source>
</evidence>
<dbReference type="PANTHER" id="PTHR43201:SF5">
    <property type="entry name" value="MEDIUM-CHAIN ACYL-COA LIGASE ACSF2, MITOCHONDRIAL"/>
    <property type="match status" value="1"/>
</dbReference>
<dbReference type="Gene3D" id="3.30.300.30">
    <property type="match status" value="1"/>
</dbReference>
<dbReference type="InterPro" id="IPR000873">
    <property type="entry name" value="AMP-dep_synth/lig_dom"/>
</dbReference>
<evidence type="ECO:0000259" key="4">
    <source>
        <dbReference type="Pfam" id="PF00501"/>
    </source>
</evidence>
<accession>A0ABP8EFP5</accession>
<dbReference type="InterPro" id="IPR045851">
    <property type="entry name" value="AMP-bd_C_sf"/>
</dbReference>
<dbReference type="PROSITE" id="PS00455">
    <property type="entry name" value="AMP_BINDING"/>
    <property type="match status" value="1"/>
</dbReference>
<sequence>MVEIEARGRHVRAWKNAPPSLRDMVEASREFADRDFLVYGDERMTYGEHYRRVAGLTRELIDEYGIAKGDRVAIAMRNYPEWSVAFFAAACAGAIVVPLNAWWTASELSFGLRDSGSKLLIADQERADNLTDVLPELGLPLLIARPEQPLPAGARDINDVPAADELPPVELEPEDDATIFYTSGTTGTPKGAFGTHRNICGNVTSVGYSAARDLLRRDWTLEQIAAVAGEPATGLVAVPLFHGTGCHSVLLASFQRGITLVLMYKWDPGVALELIEKERVNQLTGVPTMVAQLLAHPDFARRDLSSLTTLGSGGASAPPALVARAASSLPAATVGNGYGLTETSSMTTANRGPDYIAKPDSVGLPVAICDVEVIDPVSGESLPTGEVGELKIRGANVVTGYWNRPDATADAIVDGWLHSGDLARIDEEGFVYIVDRAKDMIIRGGENIYSAEVEAAIHQHPEVADCAVIGLPHELLGEEVGAVVQLAEGSNLTADELREFLAARIAKFKIPAHIHMQGKELPRNAAGKILKRDVKSELGSAVAAGN</sequence>
<dbReference type="InterPro" id="IPR042099">
    <property type="entry name" value="ANL_N_sf"/>
</dbReference>
<evidence type="ECO:0000256" key="1">
    <source>
        <dbReference type="ARBA" id="ARBA00006432"/>
    </source>
</evidence>
<dbReference type="Pfam" id="PF00501">
    <property type="entry name" value="AMP-binding"/>
    <property type="match status" value="1"/>
</dbReference>
<dbReference type="SUPFAM" id="SSF56801">
    <property type="entry name" value="Acetyl-CoA synthetase-like"/>
    <property type="match status" value="1"/>
</dbReference>
<keyword evidence="3" id="KW-1133">Transmembrane helix</keyword>
<name>A0ABP8EFP5_9MICO</name>
<evidence type="ECO:0000256" key="3">
    <source>
        <dbReference type="SAM" id="Phobius"/>
    </source>
</evidence>
<evidence type="ECO:0000256" key="2">
    <source>
        <dbReference type="ARBA" id="ARBA00022598"/>
    </source>
</evidence>
<keyword evidence="2" id="KW-0436">Ligase</keyword>
<keyword evidence="7" id="KW-1185">Reference proteome</keyword>
<feature type="transmembrane region" description="Helical" evidence="3">
    <location>
        <begin position="84"/>
        <end position="103"/>
    </location>
</feature>